<feature type="compositionally biased region" description="Pro residues" evidence="1">
    <location>
        <begin position="43"/>
        <end position="54"/>
    </location>
</feature>
<sequence>MIRSQSNHMAGGEGAPCRPRHAPHQTPTNSSPSRPGNHLAPHAAPPTPTTPLFPPSRLRLRATPPSGHHKLHRKNSFPVFHASSLFAPRPASSLSSQFKSHPPTHQTTPHHPPGCHCHHPPQSPHRARPARTLPSAHALAALKMQILRLLAARRAASNVTSAAPERRDGEVDDEGPFFDLDFASCSLRDSSFSSSSGALSGSDSDSDEELDFVISLQRSRSASSPLKFCASEPPSKAKAAGRKRGLGSLRTLSFGARKAAPLYGVGRSSSASARSLRLFMATPHPEEDEHERASEPAGSRRVPSRDLIRRCLARISRRLRAAASPRAAAAELRGLRRLRKCRSASSAVASSAPRRDDDSAVEKQDGIAGAIAHCKESIHRASMSDCDSPLLRSRSDPGKCDAA</sequence>
<feature type="region of interest" description="Disordered" evidence="1">
    <location>
        <begin position="225"/>
        <end position="244"/>
    </location>
</feature>
<keyword evidence="3" id="KW-1185">Reference proteome</keyword>
<proteinExistence type="predicted"/>
<dbReference type="Proteomes" id="UP000019116">
    <property type="component" value="Chromosome 1A"/>
</dbReference>
<dbReference type="PANTHER" id="PTHR33929">
    <property type="entry name" value="MEMBRANE-ASSOCIATED KINASE REGULATOR 2-RELATED"/>
    <property type="match status" value="1"/>
</dbReference>
<feature type="region of interest" description="Disordered" evidence="1">
    <location>
        <begin position="1"/>
        <end position="73"/>
    </location>
</feature>
<dbReference type="Gramene" id="TraesCS1A02G423400.1">
    <property type="protein sequence ID" value="TraesCS1A02G423400.1.cds1"/>
    <property type="gene ID" value="TraesCS1A02G423400"/>
</dbReference>
<dbReference type="PaxDb" id="4565-Traes_1AL_CA0DC8A16.1"/>
<protein>
    <submittedName>
        <fullName evidence="2">Uncharacterized protein</fullName>
    </submittedName>
</protein>
<feature type="region of interest" description="Disordered" evidence="1">
    <location>
        <begin position="90"/>
        <end position="129"/>
    </location>
</feature>
<dbReference type="PANTHER" id="PTHR33929:SF7">
    <property type="entry name" value="OS05G0584400 PROTEIN"/>
    <property type="match status" value="1"/>
</dbReference>
<dbReference type="InterPro" id="IPR039619">
    <property type="entry name" value="MAKR2/5"/>
</dbReference>
<accession>A0A3B5Y6Z4</accession>
<reference evidence="2" key="2">
    <citation type="submission" date="2018-10" db="UniProtKB">
        <authorList>
            <consortium name="EnsemblPlants"/>
        </authorList>
    </citation>
    <scope>IDENTIFICATION</scope>
</reference>
<feature type="compositionally biased region" description="Low complexity" evidence="1">
    <location>
        <begin position="100"/>
        <end position="109"/>
    </location>
</feature>
<dbReference type="AlphaFoldDB" id="A0A3B5Y6Z4"/>
<organism evidence="2">
    <name type="scientific">Triticum aestivum</name>
    <name type="common">Wheat</name>
    <dbReference type="NCBI Taxonomy" id="4565"/>
    <lineage>
        <taxon>Eukaryota</taxon>
        <taxon>Viridiplantae</taxon>
        <taxon>Streptophyta</taxon>
        <taxon>Embryophyta</taxon>
        <taxon>Tracheophyta</taxon>
        <taxon>Spermatophyta</taxon>
        <taxon>Magnoliopsida</taxon>
        <taxon>Liliopsida</taxon>
        <taxon>Poales</taxon>
        <taxon>Poaceae</taxon>
        <taxon>BOP clade</taxon>
        <taxon>Pooideae</taxon>
        <taxon>Triticodae</taxon>
        <taxon>Triticeae</taxon>
        <taxon>Triticinae</taxon>
        <taxon>Triticum</taxon>
    </lineage>
</organism>
<dbReference type="Gramene" id="TraesROB_scaffold_110990_01G000300.1">
    <property type="protein sequence ID" value="TraesROB_scaffold_110990_01G000300.1"/>
    <property type="gene ID" value="TraesROB_scaffold_110990_01G000300"/>
</dbReference>
<dbReference type="GO" id="GO:0016020">
    <property type="term" value="C:membrane"/>
    <property type="evidence" value="ECO:0000318"/>
    <property type="project" value="GO_Central"/>
</dbReference>
<feature type="region of interest" description="Disordered" evidence="1">
    <location>
        <begin position="283"/>
        <end position="302"/>
    </location>
</feature>
<evidence type="ECO:0000313" key="3">
    <source>
        <dbReference type="Proteomes" id="UP000019116"/>
    </source>
</evidence>
<evidence type="ECO:0000256" key="1">
    <source>
        <dbReference type="SAM" id="MobiDB-lite"/>
    </source>
</evidence>
<dbReference type="EnsemblPlants" id="TraesCS1A02G423400.1">
    <property type="protein sequence ID" value="TraesCS1A02G423400.1.cds1"/>
    <property type="gene ID" value="TraesCS1A02G423400"/>
</dbReference>
<name>A0A3B5Y6Z4_WHEAT</name>
<feature type="compositionally biased region" description="Basic and acidic residues" evidence="1">
    <location>
        <begin position="284"/>
        <end position="294"/>
    </location>
</feature>
<dbReference type="OrthoDB" id="689803at2759"/>
<dbReference type="Gramene" id="TraesCS1A03G1031100.1">
    <property type="protein sequence ID" value="TraesCS1A03G1031100.1.CDS1"/>
    <property type="gene ID" value="TraesCS1A03G1031100"/>
</dbReference>
<reference evidence="2" key="1">
    <citation type="submission" date="2018-08" db="EMBL/GenBank/DDBJ databases">
        <authorList>
            <person name="Rossello M."/>
        </authorList>
    </citation>
    <scope>NUCLEOTIDE SEQUENCE [LARGE SCALE GENOMIC DNA]</scope>
    <source>
        <strain evidence="2">cv. Chinese Spring</strain>
    </source>
</reference>
<dbReference type="GO" id="GO:0005886">
    <property type="term" value="C:plasma membrane"/>
    <property type="evidence" value="ECO:0007669"/>
    <property type="project" value="InterPro"/>
</dbReference>
<evidence type="ECO:0000313" key="2">
    <source>
        <dbReference type="EnsemblPlants" id="TraesCS1A02G423400.1.cds1"/>
    </source>
</evidence>
<feature type="compositionally biased region" description="Polar residues" evidence="1">
    <location>
        <begin position="25"/>
        <end position="34"/>
    </location>
</feature>